<accession>A0A6M2BN56</accession>
<keyword evidence="8" id="KW-1185">Reference proteome</keyword>
<dbReference type="HAMAP" id="MF_00337">
    <property type="entry name" value="Exonuc_7_S"/>
    <property type="match status" value="1"/>
</dbReference>
<dbReference type="GO" id="GO:0008855">
    <property type="term" value="F:exodeoxyribonuclease VII activity"/>
    <property type="evidence" value="ECO:0007669"/>
    <property type="project" value="UniProtKB-UniRule"/>
</dbReference>
<evidence type="ECO:0000256" key="2">
    <source>
        <dbReference type="ARBA" id="ARBA00022490"/>
    </source>
</evidence>
<comment type="similarity">
    <text evidence="1 6">Belongs to the XseB family.</text>
</comment>
<dbReference type="SUPFAM" id="SSF116842">
    <property type="entry name" value="XseB-like"/>
    <property type="match status" value="1"/>
</dbReference>
<dbReference type="NCBIfam" id="TIGR01280">
    <property type="entry name" value="xseB"/>
    <property type="match status" value="1"/>
</dbReference>
<dbReference type="EMBL" id="JAAMOW010000001">
    <property type="protein sequence ID" value="NGY03595.1"/>
    <property type="molecule type" value="Genomic_DNA"/>
</dbReference>
<dbReference type="Pfam" id="PF02609">
    <property type="entry name" value="Exonuc_VII_S"/>
    <property type="match status" value="1"/>
</dbReference>
<proteinExistence type="inferred from homology"/>
<comment type="caution">
    <text evidence="7">The sequence shown here is derived from an EMBL/GenBank/DDBJ whole genome shotgun (WGS) entry which is preliminary data.</text>
</comment>
<evidence type="ECO:0000256" key="3">
    <source>
        <dbReference type="ARBA" id="ARBA00022722"/>
    </source>
</evidence>
<keyword evidence="3 6" id="KW-0540">Nuclease</keyword>
<dbReference type="PANTHER" id="PTHR34137">
    <property type="entry name" value="EXODEOXYRIBONUCLEASE 7 SMALL SUBUNIT"/>
    <property type="match status" value="1"/>
</dbReference>
<dbReference type="AlphaFoldDB" id="A0A6M2BN56"/>
<dbReference type="InterPro" id="IPR037004">
    <property type="entry name" value="Exonuc_VII_ssu_sf"/>
</dbReference>
<evidence type="ECO:0000256" key="5">
    <source>
        <dbReference type="ARBA" id="ARBA00022839"/>
    </source>
</evidence>
<dbReference type="EC" id="3.1.11.6" evidence="6"/>
<dbReference type="NCBIfam" id="NF002139">
    <property type="entry name" value="PRK00977.1-3"/>
    <property type="match status" value="1"/>
</dbReference>
<keyword evidence="5 6" id="KW-0269">Exonuclease</keyword>
<name>A0A6M2BN56_9GAMM</name>
<comment type="catalytic activity">
    <reaction evidence="6">
        <text>Exonucleolytic cleavage in either 5'- to 3'- or 3'- to 5'-direction to yield nucleoside 5'-phosphates.</text>
        <dbReference type="EC" id="3.1.11.6"/>
    </reaction>
</comment>
<gene>
    <name evidence="6" type="primary">xseB</name>
    <name evidence="7" type="ORF">G7Y85_02345</name>
</gene>
<comment type="subunit">
    <text evidence="6">Heterooligomer composed of large and small subunits.</text>
</comment>
<dbReference type="GO" id="GO:0009318">
    <property type="term" value="C:exodeoxyribonuclease VII complex"/>
    <property type="evidence" value="ECO:0007669"/>
    <property type="project" value="UniProtKB-UniRule"/>
</dbReference>
<evidence type="ECO:0000313" key="7">
    <source>
        <dbReference type="EMBL" id="NGY03595.1"/>
    </source>
</evidence>
<dbReference type="GO" id="GO:0006308">
    <property type="term" value="P:DNA catabolic process"/>
    <property type="evidence" value="ECO:0007669"/>
    <property type="project" value="UniProtKB-UniRule"/>
</dbReference>
<dbReference type="RefSeq" id="WP_166251133.1">
    <property type="nucleotide sequence ID" value="NZ_JAAMOW010000001.1"/>
</dbReference>
<comment type="function">
    <text evidence="6">Bidirectionally degrades single-stranded DNA into large acid-insoluble oligonucleotides, which are then degraded further into small acid-soluble oligonucleotides.</text>
</comment>
<evidence type="ECO:0000256" key="1">
    <source>
        <dbReference type="ARBA" id="ARBA00009998"/>
    </source>
</evidence>
<reference evidence="7 8" key="1">
    <citation type="journal article" date="2014" name="Int. J. Syst. Evol. Microbiol.">
        <title>Solimonas terrae sp. nov., isolated from soil.</title>
        <authorList>
            <person name="Kim S.J."/>
            <person name="Moon J.Y."/>
            <person name="Weon H.Y."/>
            <person name="Ahn J.H."/>
            <person name="Chen W.M."/>
            <person name="Kwon S.W."/>
        </authorList>
    </citation>
    <scope>NUCLEOTIDE SEQUENCE [LARGE SCALE GENOMIC DNA]</scope>
    <source>
        <strain evidence="7 8">KIS83-12</strain>
    </source>
</reference>
<dbReference type="PANTHER" id="PTHR34137:SF1">
    <property type="entry name" value="EXODEOXYRIBONUCLEASE 7 SMALL SUBUNIT"/>
    <property type="match status" value="1"/>
</dbReference>
<dbReference type="Proteomes" id="UP000472676">
    <property type="component" value="Unassembled WGS sequence"/>
</dbReference>
<dbReference type="GO" id="GO:0005829">
    <property type="term" value="C:cytosol"/>
    <property type="evidence" value="ECO:0007669"/>
    <property type="project" value="TreeGrafter"/>
</dbReference>
<keyword evidence="4 6" id="KW-0378">Hydrolase</keyword>
<organism evidence="7 8">
    <name type="scientific">Solimonas terrae</name>
    <dbReference type="NCBI Taxonomy" id="1396819"/>
    <lineage>
        <taxon>Bacteria</taxon>
        <taxon>Pseudomonadati</taxon>
        <taxon>Pseudomonadota</taxon>
        <taxon>Gammaproteobacteria</taxon>
        <taxon>Nevskiales</taxon>
        <taxon>Nevskiaceae</taxon>
        <taxon>Solimonas</taxon>
    </lineage>
</organism>
<sequence length="86" mass="9336">MSPKNPVAKPDPSTPSAADAVGQFEDAMKELETIVQSLERGELRLDESLRLFERGVALARQCRGSLEGAELKVHELLATDDEDDAA</sequence>
<evidence type="ECO:0000313" key="8">
    <source>
        <dbReference type="Proteomes" id="UP000472676"/>
    </source>
</evidence>
<dbReference type="NCBIfam" id="NF002140">
    <property type="entry name" value="PRK00977.1-4"/>
    <property type="match status" value="1"/>
</dbReference>
<evidence type="ECO:0000256" key="6">
    <source>
        <dbReference type="HAMAP-Rule" id="MF_00337"/>
    </source>
</evidence>
<comment type="subcellular location">
    <subcellularLocation>
        <location evidence="6">Cytoplasm</location>
    </subcellularLocation>
</comment>
<keyword evidence="2 6" id="KW-0963">Cytoplasm</keyword>
<protein>
    <recommendedName>
        <fullName evidence="6">Exodeoxyribonuclease 7 small subunit</fullName>
        <ecNumber evidence="6">3.1.11.6</ecNumber>
    </recommendedName>
    <alternativeName>
        <fullName evidence="6">Exodeoxyribonuclease VII small subunit</fullName>
        <shortName evidence="6">Exonuclease VII small subunit</shortName>
    </alternativeName>
</protein>
<dbReference type="InterPro" id="IPR003761">
    <property type="entry name" value="Exonuc_VII_S"/>
</dbReference>
<evidence type="ECO:0000256" key="4">
    <source>
        <dbReference type="ARBA" id="ARBA00022801"/>
    </source>
</evidence>
<dbReference type="Gene3D" id="1.10.287.1040">
    <property type="entry name" value="Exonuclease VII, small subunit"/>
    <property type="match status" value="1"/>
</dbReference>